<dbReference type="EMBL" id="PCSD01000025">
    <property type="protein sequence ID" value="PIP34037.1"/>
    <property type="molecule type" value="Genomic_DNA"/>
</dbReference>
<comment type="caution">
    <text evidence="1">The sequence shown here is derived from an EMBL/GenBank/DDBJ whole genome shotgun (WGS) entry which is preliminary data.</text>
</comment>
<accession>A0A2G9ZLI9</accession>
<proteinExistence type="predicted"/>
<organism evidence="1 2">
    <name type="scientific">Candidatus Falkowbacteria bacterium CG23_combo_of_CG06-09_8_20_14_all_49_15</name>
    <dbReference type="NCBI Taxonomy" id="1974572"/>
    <lineage>
        <taxon>Bacteria</taxon>
        <taxon>Candidatus Falkowiibacteriota</taxon>
    </lineage>
</organism>
<protein>
    <submittedName>
        <fullName evidence="1">Uncharacterized protein</fullName>
    </submittedName>
</protein>
<evidence type="ECO:0000313" key="2">
    <source>
        <dbReference type="Proteomes" id="UP000230729"/>
    </source>
</evidence>
<reference evidence="1 2" key="1">
    <citation type="submission" date="2017-09" db="EMBL/GenBank/DDBJ databases">
        <title>Depth-based differentiation of microbial function through sediment-hosted aquifers and enrichment of novel symbionts in the deep terrestrial subsurface.</title>
        <authorList>
            <person name="Probst A.J."/>
            <person name="Ladd B."/>
            <person name="Jarett J.K."/>
            <person name="Geller-Mcgrath D.E."/>
            <person name="Sieber C.M."/>
            <person name="Emerson J.B."/>
            <person name="Anantharaman K."/>
            <person name="Thomas B.C."/>
            <person name="Malmstrom R."/>
            <person name="Stieglmeier M."/>
            <person name="Klingl A."/>
            <person name="Woyke T."/>
            <person name="Ryan C.M."/>
            <person name="Banfield J.F."/>
        </authorList>
    </citation>
    <scope>NUCLEOTIDE SEQUENCE [LARGE SCALE GENOMIC DNA]</scope>
    <source>
        <strain evidence="1">CG23_combo_of_CG06-09_8_20_14_all_49_15</strain>
    </source>
</reference>
<gene>
    <name evidence="1" type="ORF">COX22_01265</name>
</gene>
<dbReference type="Proteomes" id="UP000230729">
    <property type="component" value="Unassembled WGS sequence"/>
</dbReference>
<evidence type="ECO:0000313" key="1">
    <source>
        <dbReference type="EMBL" id="PIP34037.1"/>
    </source>
</evidence>
<sequence>MRGQPATKRFVISPYKGREVKLDKVDEDFVEKFLVDNYDFLAQIENYLGGWRNIGINSRASFWKSGYLFLDKKFSV</sequence>
<name>A0A2G9ZLI9_9BACT</name>
<dbReference type="AlphaFoldDB" id="A0A2G9ZLI9"/>